<gene>
    <name evidence="1" type="ORF">AJ78_06824</name>
</gene>
<sequence>MPTLIEKQLLVWGNQFIKDKSKKLKLDISIDYLAEDNNLSRKGDKRGTGSATKTMLAEKDAQIDVERSSGQPSVWREVYTKMRCSDPPCQNSEGYCLQDPVGKKRYKLRTHHLKELVKFVNEGNDLDTHDDVPDMIQEQLCREEQRWLER</sequence>
<reference evidence="1 2" key="1">
    <citation type="submission" date="2015-07" db="EMBL/GenBank/DDBJ databases">
        <title>Emmonsia species relationships and genome sequence.</title>
        <authorList>
            <consortium name="The Broad Institute Genomics Platform"/>
            <person name="Cuomo C.A."/>
            <person name="Munoz J.F."/>
            <person name="Imamovic A."/>
            <person name="Priest M.E."/>
            <person name="Young S."/>
            <person name="Clay O.K."/>
            <person name="McEwen J.G."/>
        </authorList>
    </citation>
    <scope>NUCLEOTIDE SEQUENCE [LARGE SCALE GENOMIC DNA]</scope>
    <source>
        <strain evidence="1 2">UAMH 9510</strain>
    </source>
</reference>
<dbReference type="VEuPathDB" id="FungiDB:AJ78_06824"/>
<dbReference type="EMBL" id="LGRN01000383">
    <property type="protein sequence ID" value="OJD12619.1"/>
    <property type="molecule type" value="Genomic_DNA"/>
</dbReference>
<comment type="caution">
    <text evidence="1">The sequence shown here is derived from an EMBL/GenBank/DDBJ whole genome shotgun (WGS) entry which is preliminary data.</text>
</comment>
<protein>
    <submittedName>
        <fullName evidence="1">Uncharacterized protein</fullName>
    </submittedName>
</protein>
<dbReference type="Proteomes" id="UP000182235">
    <property type="component" value="Unassembled WGS sequence"/>
</dbReference>
<evidence type="ECO:0000313" key="1">
    <source>
        <dbReference type="EMBL" id="OJD12619.1"/>
    </source>
</evidence>
<dbReference type="AlphaFoldDB" id="A0A1J9PXL4"/>
<proteinExistence type="predicted"/>
<accession>A0A1J9PXL4</accession>
<dbReference type="OrthoDB" id="4187842at2759"/>
<name>A0A1J9PXL4_9EURO</name>
<organism evidence="1 2">
    <name type="scientific">Emergomyces pasteurianus Ep9510</name>
    <dbReference type="NCBI Taxonomy" id="1447872"/>
    <lineage>
        <taxon>Eukaryota</taxon>
        <taxon>Fungi</taxon>
        <taxon>Dikarya</taxon>
        <taxon>Ascomycota</taxon>
        <taxon>Pezizomycotina</taxon>
        <taxon>Eurotiomycetes</taxon>
        <taxon>Eurotiomycetidae</taxon>
        <taxon>Onygenales</taxon>
        <taxon>Ajellomycetaceae</taxon>
        <taxon>Emergomyces</taxon>
    </lineage>
</organism>
<dbReference type="STRING" id="1447872.A0A1J9PXL4"/>
<keyword evidence="2" id="KW-1185">Reference proteome</keyword>
<evidence type="ECO:0000313" key="2">
    <source>
        <dbReference type="Proteomes" id="UP000182235"/>
    </source>
</evidence>